<dbReference type="InterPro" id="IPR052912">
    <property type="entry name" value="UPF0111_domain"/>
</dbReference>
<accession>A0ABP4X0V4</accession>
<dbReference type="PANTHER" id="PTHR37298">
    <property type="entry name" value="UPF0111 PROTEIN YKAA"/>
    <property type="match status" value="1"/>
</dbReference>
<keyword evidence="3" id="KW-1185">Reference proteome</keyword>
<comment type="caution">
    <text evidence="2">The sequence shown here is derived from an EMBL/GenBank/DDBJ whole genome shotgun (WGS) entry which is preliminary data.</text>
</comment>
<sequence>MAFRLTPQNDTFYDLFTASAELLVGGSRALTALLASTPQDRGDVVATMRELELQADEATHAILHRVNGSFITPFDRADIHALADALDDCMDFMEAAVDLIDIYQLEALPKGVARQVDLLGRMADLTAAAMPSLRELSSLGDYLIEINRLENEGDRNHRRLLAKVMDENADNVIRVLKVKGVIDELKRAIDGFERVAHVVESMALKGA</sequence>
<evidence type="ECO:0000256" key="1">
    <source>
        <dbReference type="ARBA" id="ARBA00008591"/>
    </source>
</evidence>
<protein>
    <submittedName>
        <fullName evidence="2">DUF47 family protein</fullName>
    </submittedName>
</protein>
<reference evidence="3" key="1">
    <citation type="journal article" date="2019" name="Int. J. Syst. Evol. Microbiol.">
        <title>The Global Catalogue of Microorganisms (GCM) 10K type strain sequencing project: providing services to taxonomists for standard genome sequencing and annotation.</title>
        <authorList>
            <consortium name="The Broad Institute Genomics Platform"/>
            <consortium name="The Broad Institute Genome Sequencing Center for Infectious Disease"/>
            <person name="Wu L."/>
            <person name="Ma J."/>
        </authorList>
    </citation>
    <scope>NUCLEOTIDE SEQUENCE [LARGE SCALE GENOMIC DNA]</scope>
    <source>
        <strain evidence="3">JCM 15591</strain>
    </source>
</reference>
<organism evidence="2 3">
    <name type="scientific">Nostocoides vanveenii</name>
    <dbReference type="NCBI Taxonomy" id="330835"/>
    <lineage>
        <taxon>Bacteria</taxon>
        <taxon>Bacillati</taxon>
        <taxon>Actinomycetota</taxon>
        <taxon>Actinomycetes</taxon>
        <taxon>Micrococcales</taxon>
        <taxon>Intrasporangiaceae</taxon>
        <taxon>Nostocoides</taxon>
    </lineage>
</organism>
<evidence type="ECO:0000313" key="3">
    <source>
        <dbReference type="Proteomes" id="UP001501475"/>
    </source>
</evidence>
<dbReference type="Pfam" id="PF01865">
    <property type="entry name" value="PhoU_div"/>
    <property type="match status" value="1"/>
</dbReference>
<dbReference type="Gene3D" id="1.20.58.220">
    <property type="entry name" value="Phosphate transport system protein phou homolog 2, domain 2"/>
    <property type="match status" value="1"/>
</dbReference>
<dbReference type="InterPro" id="IPR038078">
    <property type="entry name" value="PhoU-like_sf"/>
</dbReference>
<dbReference type="EMBL" id="BAAAPN010000057">
    <property type="protein sequence ID" value="GAA1767589.1"/>
    <property type="molecule type" value="Genomic_DNA"/>
</dbReference>
<name>A0ABP4X0V4_9MICO</name>
<gene>
    <name evidence="2" type="ORF">GCM10009810_27860</name>
</gene>
<dbReference type="PANTHER" id="PTHR37298:SF1">
    <property type="entry name" value="UPF0111 PROTEIN YKAA"/>
    <property type="match status" value="1"/>
</dbReference>
<dbReference type="RefSeq" id="WP_344067414.1">
    <property type="nucleotide sequence ID" value="NZ_BAAAPN010000057.1"/>
</dbReference>
<comment type="similarity">
    <text evidence="1">Belongs to the UPF0111 family.</text>
</comment>
<dbReference type="InterPro" id="IPR018445">
    <property type="entry name" value="Put_Phosphate_transp_reg"/>
</dbReference>
<proteinExistence type="inferred from homology"/>
<dbReference type="Proteomes" id="UP001501475">
    <property type="component" value="Unassembled WGS sequence"/>
</dbReference>
<evidence type="ECO:0000313" key="2">
    <source>
        <dbReference type="EMBL" id="GAA1767589.1"/>
    </source>
</evidence>